<organism evidence="1 2">
    <name type="scientific">Ophiostoma piceae (strain UAMH 11346)</name>
    <name type="common">Sap stain fungus</name>
    <dbReference type="NCBI Taxonomy" id="1262450"/>
    <lineage>
        <taxon>Eukaryota</taxon>
        <taxon>Fungi</taxon>
        <taxon>Dikarya</taxon>
        <taxon>Ascomycota</taxon>
        <taxon>Pezizomycotina</taxon>
        <taxon>Sordariomycetes</taxon>
        <taxon>Sordariomycetidae</taxon>
        <taxon>Ophiostomatales</taxon>
        <taxon>Ophiostomataceae</taxon>
        <taxon>Ophiostoma</taxon>
    </lineage>
</organism>
<sequence length="294" mass="31872">MHSLDKLPLELIYEVCALLCEPQKDLPDHSFDKATLVTEREPALYVRKAKEDVNIEATQHAPAALSRTCRRLCAIVQLMLYVCPAITATNCGTNNDAAVQRLRQRFESLVVALERRPGLAAAMTGVSLCSVTADHSGLLGRLFVAAPNLATVRVCLSRPLADAHVDASPPPASFRTLQLDSHDSHYPTLSLAPGLATGPTADDSGGWLSAVQTLHLRQSSHVRWTSGSPPLPQPFRAVGPGLATVSIRLPHLSYDEEDALLATDARQLQTSSLRDALQTLRLPRVFNDIREALA</sequence>
<evidence type="ECO:0000313" key="1">
    <source>
        <dbReference type="EMBL" id="EPE09770.1"/>
    </source>
</evidence>
<dbReference type="VEuPathDB" id="FungiDB:F503_07546"/>
<dbReference type="HOGENOM" id="CLU_946980_0_0_1"/>
<keyword evidence="2" id="KW-1185">Reference proteome</keyword>
<dbReference type="EMBL" id="KE148147">
    <property type="protein sequence ID" value="EPE09770.1"/>
    <property type="molecule type" value="Genomic_DNA"/>
</dbReference>
<reference evidence="1 2" key="1">
    <citation type="journal article" date="2013" name="BMC Genomics">
        <title>The genome and transcriptome of the pine saprophyte Ophiostoma piceae, and a comparison with the bark beetle-associated pine pathogen Grosmannia clavigera.</title>
        <authorList>
            <person name="Haridas S."/>
            <person name="Wang Y."/>
            <person name="Lim L."/>
            <person name="Massoumi Alamouti S."/>
            <person name="Jackman S."/>
            <person name="Docking R."/>
            <person name="Robertson G."/>
            <person name="Birol I."/>
            <person name="Bohlmann J."/>
            <person name="Breuil C."/>
        </authorList>
    </citation>
    <scope>NUCLEOTIDE SEQUENCE [LARGE SCALE GENOMIC DNA]</scope>
    <source>
        <strain evidence="1 2">UAMH 11346</strain>
    </source>
</reference>
<dbReference type="OrthoDB" id="2520703at2759"/>
<proteinExistence type="predicted"/>
<dbReference type="Proteomes" id="UP000016923">
    <property type="component" value="Unassembled WGS sequence"/>
</dbReference>
<evidence type="ECO:0000313" key="2">
    <source>
        <dbReference type="Proteomes" id="UP000016923"/>
    </source>
</evidence>
<gene>
    <name evidence="1" type="ORF">F503_07546</name>
</gene>
<dbReference type="AlphaFoldDB" id="S3D8J9"/>
<name>S3D8J9_OPHP1</name>
<accession>S3D8J9</accession>
<protein>
    <submittedName>
        <fullName evidence="1">Uncharacterized protein</fullName>
    </submittedName>
</protein>